<organism evidence="2 3">
    <name type="scientific">Urochloa decumbens</name>
    <dbReference type="NCBI Taxonomy" id="240449"/>
    <lineage>
        <taxon>Eukaryota</taxon>
        <taxon>Viridiplantae</taxon>
        <taxon>Streptophyta</taxon>
        <taxon>Embryophyta</taxon>
        <taxon>Tracheophyta</taxon>
        <taxon>Spermatophyta</taxon>
        <taxon>Magnoliopsida</taxon>
        <taxon>Liliopsida</taxon>
        <taxon>Poales</taxon>
        <taxon>Poaceae</taxon>
        <taxon>PACMAD clade</taxon>
        <taxon>Panicoideae</taxon>
        <taxon>Panicodae</taxon>
        <taxon>Paniceae</taxon>
        <taxon>Melinidinae</taxon>
        <taxon>Urochloa</taxon>
    </lineage>
</organism>
<dbReference type="Pfam" id="PF05132">
    <property type="entry name" value="RNA_pol_Rpc4"/>
    <property type="match status" value="1"/>
</dbReference>
<keyword evidence="3" id="KW-1185">Reference proteome</keyword>
<dbReference type="PANTHER" id="PTHR13408:SF9">
    <property type="entry name" value="DNA-DIRECTED RNA POLYMERASE III SUBUNIT RPC4"/>
    <property type="match status" value="1"/>
</dbReference>
<dbReference type="EMBL" id="OZ075112">
    <property type="protein sequence ID" value="CAL4969154.1"/>
    <property type="molecule type" value="Genomic_DNA"/>
</dbReference>
<feature type="region of interest" description="Disordered" evidence="1">
    <location>
        <begin position="119"/>
        <end position="162"/>
    </location>
</feature>
<protein>
    <recommendedName>
        <fullName evidence="4">DNA-directed RNA polymerase III subunit RPC4</fullName>
    </recommendedName>
</protein>
<evidence type="ECO:0000256" key="1">
    <source>
        <dbReference type="SAM" id="MobiDB-lite"/>
    </source>
</evidence>
<evidence type="ECO:0000313" key="3">
    <source>
        <dbReference type="Proteomes" id="UP001497457"/>
    </source>
</evidence>
<reference evidence="3" key="1">
    <citation type="submission" date="2024-06" db="EMBL/GenBank/DDBJ databases">
        <authorList>
            <person name="Ryan C."/>
        </authorList>
    </citation>
    <scope>NUCLEOTIDE SEQUENCE [LARGE SCALE GENOMIC DNA]</scope>
</reference>
<name>A0ABC8ZY78_9POAL</name>
<feature type="compositionally biased region" description="Polar residues" evidence="1">
    <location>
        <begin position="152"/>
        <end position="161"/>
    </location>
</feature>
<evidence type="ECO:0008006" key="4">
    <source>
        <dbReference type="Google" id="ProtNLM"/>
    </source>
</evidence>
<accession>A0ABC8ZY78</accession>
<proteinExistence type="predicted"/>
<feature type="compositionally biased region" description="Basic and acidic residues" evidence="1">
    <location>
        <begin position="32"/>
        <end position="48"/>
    </location>
</feature>
<dbReference type="Proteomes" id="UP001497457">
    <property type="component" value="Chromosome 2b"/>
</dbReference>
<feature type="region of interest" description="Disordered" evidence="1">
    <location>
        <begin position="61"/>
        <end position="107"/>
    </location>
</feature>
<sequence length="304" mass="33322">MEKEDKKKKENDDPTPQRRRKAGLKFAPKVLPKKDPKTIPKAEPEEENKVLTIDKKLMARLGSLQSTSSPGSGTKAEKQGTRPVQVAFGRADPSIARSFPTPRSFSSGVSAVKLPKEHDEPWGTCTNYPVTLPLRRPNSGDAEIHDEEESGHSSSTAQDSKLSAAEELGLMERVDTPQLVFFQFPTTLPLPRQADRVAETETETNVNAKSMGDNRKRRLDSIHDCGLKELPGGLMGKILVYKSGKVKMTLGDVLFDVSAGSNCMFPQDVAAINTREKHCCSIGEIEKRAIVTPDIDSLLGSIEI</sequence>
<evidence type="ECO:0000313" key="2">
    <source>
        <dbReference type="EMBL" id="CAL4969154.1"/>
    </source>
</evidence>
<reference evidence="2 3" key="2">
    <citation type="submission" date="2024-10" db="EMBL/GenBank/DDBJ databases">
        <authorList>
            <person name="Ryan C."/>
        </authorList>
    </citation>
    <scope>NUCLEOTIDE SEQUENCE [LARGE SCALE GENOMIC DNA]</scope>
</reference>
<dbReference type="InterPro" id="IPR007811">
    <property type="entry name" value="RPC4"/>
</dbReference>
<feature type="compositionally biased region" description="Polar residues" evidence="1">
    <location>
        <begin position="63"/>
        <end position="72"/>
    </location>
</feature>
<dbReference type="AlphaFoldDB" id="A0ABC8ZY78"/>
<feature type="region of interest" description="Disordered" evidence="1">
    <location>
        <begin position="1"/>
        <end position="48"/>
    </location>
</feature>
<feature type="compositionally biased region" description="Basic and acidic residues" evidence="1">
    <location>
        <begin position="1"/>
        <end position="16"/>
    </location>
</feature>
<dbReference type="PANTHER" id="PTHR13408">
    <property type="entry name" value="DNA-DIRECTED RNA POLYMERASE III"/>
    <property type="match status" value="1"/>
</dbReference>
<gene>
    <name evidence="2" type="ORF">URODEC1_LOCUS49464</name>
</gene>